<protein>
    <submittedName>
        <fullName evidence="2">Uncharacterized protein</fullName>
    </submittedName>
</protein>
<evidence type="ECO:0000256" key="1">
    <source>
        <dbReference type="SAM" id="MobiDB-lite"/>
    </source>
</evidence>
<dbReference type="AlphaFoldDB" id="A0A543PD72"/>
<evidence type="ECO:0000313" key="2">
    <source>
        <dbReference type="EMBL" id="TQN42029.1"/>
    </source>
</evidence>
<reference evidence="2 3" key="1">
    <citation type="submission" date="2019-06" db="EMBL/GenBank/DDBJ databases">
        <title>Sequencing the genomes of 1000 actinobacteria strains.</title>
        <authorList>
            <person name="Klenk H.-P."/>
        </authorList>
    </citation>
    <scope>NUCLEOTIDE SEQUENCE [LARGE SCALE GENOMIC DNA]</scope>
    <source>
        <strain evidence="2 3">DSM 46837</strain>
    </source>
</reference>
<sequence>MRLARRGAPKTSLVAMVLAGLGSGLSGIIVVDFYDAALANSLPADQALEIWNLAGSYGQGAIIAATSVSASPWASTWPSTPRGGPGRSRSTRWC</sequence>
<evidence type="ECO:0000313" key="3">
    <source>
        <dbReference type="Proteomes" id="UP000319865"/>
    </source>
</evidence>
<keyword evidence="3" id="KW-1185">Reference proteome</keyword>
<proteinExistence type="predicted"/>
<dbReference type="OrthoDB" id="5182385at2"/>
<feature type="compositionally biased region" description="Low complexity" evidence="1">
    <location>
        <begin position="75"/>
        <end position="94"/>
    </location>
</feature>
<name>A0A543PD72_9ACTN</name>
<gene>
    <name evidence="2" type="ORF">FHU33_1421</name>
</gene>
<accession>A0A543PD72</accession>
<comment type="caution">
    <text evidence="2">The sequence shown here is derived from an EMBL/GenBank/DDBJ whole genome shotgun (WGS) entry which is preliminary data.</text>
</comment>
<dbReference type="EMBL" id="VFQE01000001">
    <property type="protein sequence ID" value="TQN42029.1"/>
    <property type="molecule type" value="Genomic_DNA"/>
</dbReference>
<organism evidence="2 3">
    <name type="scientific">Blastococcus colisei</name>
    <dbReference type="NCBI Taxonomy" id="1564162"/>
    <lineage>
        <taxon>Bacteria</taxon>
        <taxon>Bacillati</taxon>
        <taxon>Actinomycetota</taxon>
        <taxon>Actinomycetes</taxon>
        <taxon>Geodermatophilales</taxon>
        <taxon>Geodermatophilaceae</taxon>
        <taxon>Blastococcus</taxon>
    </lineage>
</organism>
<feature type="region of interest" description="Disordered" evidence="1">
    <location>
        <begin position="72"/>
        <end position="94"/>
    </location>
</feature>
<dbReference type="Proteomes" id="UP000319865">
    <property type="component" value="Unassembled WGS sequence"/>
</dbReference>
<dbReference type="RefSeq" id="WP_142024699.1">
    <property type="nucleotide sequence ID" value="NZ_VFQE01000001.1"/>
</dbReference>